<evidence type="ECO:0000256" key="3">
    <source>
        <dbReference type="SAM" id="MobiDB-lite"/>
    </source>
</evidence>
<feature type="domain" description="HMG box" evidence="4">
    <location>
        <begin position="113"/>
        <end position="182"/>
    </location>
</feature>
<dbReference type="GO" id="GO:0003677">
    <property type="term" value="F:DNA binding"/>
    <property type="evidence" value="ECO:0007669"/>
    <property type="project" value="UniProtKB-UniRule"/>
</dbReference>
<feature type="region of interest" description="Disordered" evidence="3">
    <location>
        <begin position="85"/>
        <end position="113"/>
    </location>
</feature>
<feature type="compositionally biased region" description="Basic residues" evidence="3">
    <location>
        <begin position="347"/>
        <end position="356"/>
    </location>
</feature>
<feature type="DNA-binding region" description="HMG box" evidence="2">
    <location>
        <begin position="113"/>
        <end position="182"/>
    </location>
</feature>
<evidence type="ECO:0000313" key="6">
    <source>
        <dbReference type="Proteomes" id="UP000237438"/>
    </source>
</evidence>
<feature type="compositionally biased region" description="Basic and acidic residues" evidence="3">
    <location>
        <begin position="328"/>
        <end position="339"/>
    </location>
</feature>
<evidence type="ECO:0000256" key="2">
    <source>
        <dbReference type="PROSITE-ProRule" id="PRU00267"/>
    </source>
</evidence>
<dbReference type="Gene3D" id="1.10.30.10">
    <property type="entry name" value="High mobility group box domain"/>
    <property type="match status" value="1"/>
</dbReference>
<evidence type="ECO:0000259" key="4">
    <source>
        <dbReference type="PROSITE" id="PS50118"/>
    </source>
</evidence>
<dbReference type="EMBL" id="PEDP01001615">
    <property type="protein sequence ID" value="POS83404.1"/>
    <property type="molecule type" value="Genomic_DNA"/>
</dbReference>
<dbReference type="SUPFAM" id="SSF47095">
    <property type="entry name" value="HMG-box"/>
    <property type="match status" value="1"/>
</dbReference>
<feature type="compositionally biased region" description="Acidic residues" evidence="3">
    <location>
        <begin position="260"/>
        <end position="270"/>
    </location>
</feature>
<dbReference type="STRING" id="225359.A0A2S4PN29"/>
<proteinExistence type="predicted"/>
<dbReference type="SMART" id="SM00398">
    <property type="entry name" value="HMG"/>
    <property type="match status" value="1"/>
</dbReference>
<dbReference type="InterPro" id="IPR009071">
    <property type="entry name" value="HMG_box_dom"/>
</dbReference>
<dbReference type="PANTHER" id="PTHR48112:SF5">
    <property type="entry name" value="BOX PROTEIN, PUTATIVE (AFU_ORTHOLOGUE AFUA_1G04550)-RELATED"/>
    <property type="match status" value="1"/>
</dbReference>
<dbReference type="Proteomes" id="UP000237438">
    <property type="component" value="Unassembled WGS sequence"/>
</dbReference>
<dbReference type="OrthoDB" id="5550281at2759"/>
<name>A0A2S4PN29_9PEZI</name>
<dbReference type="InterPro" id="IPR050342">
    <property type="entry name" value="HMGB"/>
</dbReference>
<dbReference type="InterPro" id="IPR036910">
    <property type="entry name" value="HMG_box_dom_sf"/>
</dbReference>
<gene>
    <name evidence="5" type="ORF">EPUL_004175</name>
</gene>
<dbReference type="GO" id="GO:0005634">
    <property type="term" value="C:nucleus"/>
    <property type="evidence" value="ECO:0007669"/>
    <property type="project" value="UniProtKB-UniRule"/>
</dbReference>
<dbReference type="PROSITE" id="PS50118">
    <property type="entry name" value="HMG_BOX_2"/>
    <property type="match status" value="1"/>
</dbReference>
<accession>A0A2S4PN29</accession>
<feature type="compositionally biased region" description="Basic residues" evidence="3">
    <location>
        <begin position="279"/>
        <end position="289"/>
    </location>
</feature>
<reference evidence="5 6" key="1">
    <citation type="submission" date="2017-10" db="EMBL/GenBank/DDBJ databases">
        <title>Development of genomic resources for the powdery mildew, Erysiphe pulchra.</title>
        <authorList>
            <person name="Wadl P.A."/>
            <person name="Mack B.M."/>
            <person name="Moore G."/>
            <person name="Beltz S.B."/>
        </authorList>
    </citation>
    <scope>NUCLEOTIDE SEQUENCE [LARGE SCALE GENOMIC DNA]</scope>
    <source>
        <strain evidence="5">Cflorida</strain>
    </source>
</reference>
<keyword evidence="2" id="KW-0539">Nucleus</keyword>
<dbReference type="PANTHER" id="PTHR48112">
    <property type="entry name" value="HIGH MOBILITY GROUP PROTEIN DSP1"/>
    <property type="match status" value="1"/>
</dbReference>
<feature type="non-terminal residue" evidence="5">
    <location>
        <position position="356"/>
    </location>
</feature>
<keyword evidence="6" id="KW-1185">Reference proteome</keyword>
<feature type="region of interest" description="Disordered" evidence="3">
    <location>
        <begin position="235"/>
        <end position="356"/>
    </location>
</feature>
<organism evidence="5 6">
    <name type="scientific">Erysiphe pulchra</name>
    <dbReference type="NCBI Taxonomy" id="225359"/>
    <lineage>
        <taxon>Eukaryota</taxon>
        <taxon>Fungi</taxon>
        <taxon>Dikarya</taxon>
        <taxon>Ascomycota</taxon>
        <taxon>Pezizomycotina</taxon>
        <taxon>Leotiomycetes</taxon>
        <taxon>Erysiphales</taxon>
        <taxon>Erysiphaceae</taxon>
        <taxon>Erysiphe</taxon>
    </lineage>
</organism>
<protein>
    <recommendedName>
        <fullName evidence="4">HMG box domain-containing protein</fullName>
    </recommendedName>
</protein>
<evidence type="ECO:0000313" key="5">
    <source>
        <dbReference type="EMBL" id="POS83404.1"/>
    </source>
</evidence>
<sequence>MARAKKSEEKGGAILQIDVDSFVRTRDSIVTGLQTLQDAIRILSSAYIKHTNAILGEHGTCLDVDAALAKLGEIPLLRLGDDLGRTNSPGKPLVENVPEKKERKKRQFDPNAPKRPLTPFFLYMQTARRIIADDLGTNVPKGAVGTEGQRRWQTMSDEDKQLWADAYQDNLRLYHARIHAYKAGNLNAKDMSETEAAQYAIKHSITVPALEHPADTPPVEETSAAAFLEEDVEAETGLVPEPESELEKEILQETGSGSESESESDPEPEQEAILPPKTPKSKPGRKQKSKTSPNETPILPKATLPIITKTASIEKEKSPEKKRKRSKRKDELTEKEKPSTETQRIIPKTRKKRAKN</sequence>
<keyword evidence="1 2" id="KW-0238">DNA-binding</keyword>
<evidence type="ECO:0000256" key="1">
    <source>
        <dbReference type="ARBA" id="ARBA00023125"/>
    </source>
</evidence>
<dbReference type="AlphaFoldDB" id="A0A2S4PN29"/>
<comment type="caution">
    <text evidence="5">The sequence shown here is derived from an EMBL/GenBank/DDBJ whole genome shotgun (WGS) entry which is preliminary data.</text>
</comment>
<dbReference type="Pfam" id="PF00505">
    <property type="entry name" value="HMG_box"/>
    <property type="match status" value="1"/>
</dbReference>